<keyword evidence="2" id="KW-1015">Disulfide bond</keyword>
<dbReference type="CDD" id="cd00063">
    <property type="entry name" value="FN3"/>
    <property type="match status" value="1"/>
</dbReference>
<name>A0A8J9ZPX5_BRALA</name>
<feature type="chain" id="PRO_5035477166" evidence="6">
    <location>
        <begin position="22"/>
        <end position="5119"/>
    </location>
</feature>
<dbReference type="CDD" id="cd00054">
    <property type="entry name" value="EGF_CA"/>
    <property type="match status" value="1"/>
</dbReference>
<dbReference type="InterPro" id="IPR018097">
    <property type="entry name" value="EGF_Ca-bd_CS"/>
</dbReference>
<dbReference type="InterPro" id="IPR003609">
    <property type="entry name" value="Pan_app"/>
</dbReference>
<dbReference type="Pfam" id="PF01347">
    <property type="entry name" value="Vitellogenin_N"/>
    <property type="match status" value="1"/>
</dbReference>
<dbReference type="Proteomes" id="UP000838412">
    <property type="component" value="Chromosome 3"/>
</dbReference>
<evidence type="ECO:0000256" key="2">
    <source>
        <dbReference type="ARBA" id="ARBA00023157"/>
    </source>
</evidence>
<dbReference type="Pfam" id="PF01551">
    <property type="entry name" value="Peptidase_M23"/>
    <property type="match status" value="1"/>
</dbReference>
<dbReference type="Gene3D" id="2.30.230.10">
    <property type="entry name" value="Lipovitellin, beta-sheet shell regions, chain A"/>
    <property type="match status" value="1"/>
</dbReference>
<evidence type="ECO:0000256" key="5">
    <source>
        <dbReference type="SAM" id="Phobius"/>
    </source>
</evidence>
<dbReference type="InterPro" id="IPR013783">
    <property type="entry name" value="Ig-like_fold"/>
</dbReference>
<keyword evidence="10" id="KW-1185">Reference proteome</keyword>
<dbReference type="Pfam" id="PF00024">
    <property type="entry name" value="PAN_1"/>
    <property type="match status" value="1"/>
</dbReference>
<proteinExistence type="predicted"/>
<dbReference type="SUPFAM" id="SSF57414">
    <property type="entry name" value="Hairpin loop containing domain-like"/>
    <property type="match status" value="1"/>
</dbReference>
<evidence type="ECO:0000256" key="6">
    <source>
        <dbReference type="SAM" id="SignalP"/>
    </source>
</evidence>
<dbReference type="InterPro" id="IPR015819">
    <property type="entry name" value="Lipid_transp_b-sht_shell"/>
</dbReference>
<dbReference type="InterPro" id="IPR036116">
    <property type="entry name" value="FN3_sf"/>
</dbReference>
<dbReference type="InterPro" id="IPR015816">
    <property type="entry name" value="Vitellinogen_b-sht_N"/>
</dbReference>
<dbReference type="InterPro" id="IPR000152">
    <property type="entry name" value="EGF-type_Asp/Asn_hydroxyl_site"/>
</dbReference>
<dbReference type="EMBL" id="OV696688">
    <property type="protein sequence ID" value="CAH1259453.1"/>
    <property type="molecule type" value="Genomic_DNA"/>
</dbReference>
<dbReference type="Gene3D" id="3.50.4.10">
    <property type="entry name" value="Hepatocyte Growth Factor"/>
    <property type="match status" value="1"/>
</dbReference>
<dbReference type="PANTHER" id="PTHR16897:SF2">
    <property type="entry name" value="OS03G0226600 PROTEIN"/>
    <property type="match status" value="1"/>
</dbReference>
<dbReference type="PROSITE" id="PS50853">
    <property type="entry name" value="FN3"/>
    <property type="match status" value="1"/>
</dbReference>
<protein>
    <submittedName>
        <fullName evidence="9">CRB1 protein</fullName>
    </submittedName>
</protein>
<dbReference type="PROSITE" id="PS51211">
    <property type="entry name" value="VITELLOGENIN"/>
    <property type="match status" value="1"/>
</dbReference>
<evidence type="ECO:0000259" key="8">
    <source>
        <dbReference type="PROSITE" id="PS51211"/>
    </source>
</evidence>
<evidence type="ECO:0000313" key="9">
    <source>
        <dbReference type="EMBL" id="CAH1259453.1"/>
    </source>
</evidence>
<feature type="transmembrane region" description="Helical" evidence="5">
    <location>
        <begin position="4981"/>
        <end position="5002"/>
    </location>
</feature>
<dbReference type="FunFam" id="1.25.10.20:FF:000008">
    <property type="entry name" value="Uncharacterized protein"/>
    <property type="match status" value="1"/>
</dbReference>
<dbReference type="SMART" id="SM00060">
    <property type="entry name" value="FN3"/>
    <property type="match status" value="5"/>
</dbReference>
<dbReference type="Gene3D" id="2.70.70.10">
    <property type="entry name" value="Glucose Permease (Domain IIA)"/>
    <property type="match status" value="1"/>
</dbReference>
<dbReference type="FunFam" id="2.60.40.10:FF:003754">
    <property type="match status" value="1"/>
</dbReference>
<dbReference type="SMART" id="SM00473">
    <property type="entry name" value="PAN_AP"/>
    <property type="match status" value="1"/>
</dbReference>
<evidence type="ECO:0000259" key="7">
    <source>
        <dbReference type="PROSITE" id="PS50853"/>
    </source>
</evidence>
<dbReference type="InterPro" id="IPR016047">
    <property type="entry name" value="M23ase_b-sheet_dom"/>
</dbReference>
<feature type="region of interest" description="Disordered" evidence="4">
    <location>
        <begin position="2426"/>
        <end position="2447"/>
    </location>
</feature>
<keyword evidence="5" id="KW-0812">Transmembrane</keyword>
<reference evidence="9" key="1">
    <citation type="submission" date="2022-01" db="EMBL/GenBank/DDBJ databases">
        <authorList>
            <person name="Braso-Vives M."/>
        </authorList>
    </citation>
    <scope>NUCLEOTIDE SEQUENCE</scope>
</reference>
<dbReference type="GO" id="GO:0005319">
    <property type="term" value="F:lipid transporter activity"/>
    <property type="evidence" value="ECO:0007669"/>
    <property type="project" value="InterPro"/>
</dbReference>
<dbReference type="Gene3D" id="2.10.25.10">
    <property type="entry name" value="Laminin"/>
    <property type="match status" value="1"/>
</dbReference>
<feature type="compositionally biased region" description="Polar residues" evidence="4">
    <location>
        <begin position="5033"/>
        <end position="5051"/>
    </location>
</feature>
<keyword evidence="5" id="KW-1133">Transmembrane helix</keyword>
<dbReference type="Gene3D" id="2.60.40.10">
    <property type="entry name" value="Immunoglobulins"/>
    <property type="match status" value="1"/>
</dbReference>
<dbReference type="SUPFAM" id="SSF56968">
    <property type="entry name" value="Lipovitellin-phosvitin complex, beta-sheet shell regions"/>
    <property type="match status" value="1"/>
</dbReference>
<feature type="region of interest" description="Disordered" evidence="4">
    <location>
        <begin position="5012"/>
        <end position="5051"/>
    </location>
</feature>
<feature type="domain" description="Vitellogenin" evidence="8">
    <location>
        <begin position="26"/>
        <end position="536"/>
    </location>
</feature>
<evidence type="ECO:0000313" key="10">
    <source>
        <dbReference type="Proteomes" id="UP000838412"/>
    </source>
</evidence>
<evidence type="ECO:0000256" key="4">
    <source>
        <dbReference type="SAM" id="MobiDB-lite"/>
    </source>
</evidence>
<dbReference type="SUPFAM" id="SSF49265">
    <property type="entry name" value="Fibronectin type III"/>
    <property type="match status" value="2"/>
</dbReference>
<gene>
    <name evidence="9" type="primary">CRB1</name>
    <name evidence="9" type="ORF">BLAG_LOCUS16756</name>
</gene>
<feature type="domain" description="Fibronectin type-III" evidence="7">
    <location>
        <begin position="3618"/>
        <end position="3723"/>
    </location>
</feature>
<dbReference type="InterPro" id="IPR003961">
    <property type="entry name" value="FN3_dom"/>
</dbReference>
<evidence type="ECO:0000256" key="3">
    <source>
        <dbReference type="PROSITE-ProRule" id="PRU00557"/>
    </source>
</evidence>
<dbReference type="SUPFAM" id="SSF51261">
    <property type="entry name" value="Duplicated hybrid motif"/>
    <property type="match status" value="1"/>
</dbReference>
<keyword evidence="1 6" id="KW-0732">Signal</keyword>
<accession>A0A8J9ZPX5</accession>
<dbReference type="SUPFAM" id="SSF48431">
    <property type="entry name" value="Lipovitellin-phosvitin complex, superhelical domain"/>
    <property type="match status" value="1"/>
</dbReference>
<dbReference type="PROSITE" id="PS00010">
    <property type="entry name" value="ASX_HYDROXYL"/>
    <property type="match status" value="1"/>
</dbReference>
<feature type="signal peptide" evidence="6">
    <location>
        <begin position="1"/>
        <end position="21"/>
    </location>
</feature>
<dbReference type="Gene3D" id="1.25.10.20">
    <property type="entry name" value="Vitellinogen, superhelical"/>
    <property type="match status" value="1"/>
</dbReference>
<evidence type="ECO:0000256" key="1">
    <source>
        <dbReference type="ARBA" id="ARBA00022729"/>
    </source>
</evidence>
<feature type="region of interest" description="Disordered" evidence="4">
    <location>
        <begin position="5088"/>
        <end position="5119"/>
    </location>
</feature>
<dbReference type="GO" id="GO:0005509">
    <property type="term" value="F:calcium ion binding"/>
    <property type="evidence" value="ECO:0007669"/>
    <property type="project" value="InterPro"/>
</dbReference>
<comment type="caution">
    <text evidence="3">Lacks conserved residue(s) required for the propagation of feature annotation.</text>
</comment>
<feature type="compositionally biased region" description="Polar residues" evidence="4">
    <location>
        <begin position="2432"/>
        <end position="2443"/>
    </location>
</feature>
<dbReference type="PROSITE" id="PS01187">
    <property type="entry name" value="EGF_CA"/>
    <property type="match status" value="1"/>
</dbReference>
<dbReference type="SMART" id="SM00638">
    <property type="entry name" value="LPD_N"/>
    <property type="match status" value="1"/>
</dbReference>
<dbReference type="CDD" id="cd01099">
    <property type="entry name" value="PAN_AP_HGF"/>
    <property type="match status" value="1"/>
</dbReference>
<sequence length="5119" mass="565315">MRVRTFLHVVWLVFLVGAASANLVRLVPNTAYVYNYVATSRLGDIAVFVTKARVHISVLDVSTACYQCQMTVERFSQRANGRTDHSSHWDFTKWFSFLMTRHGEVTEVFYPPDEDLEVLNIKKSLVGTLSAKLHATDEVLKGGNKWMYMVNETGHEGEHSATYKVRPSADGLVFHRTKHGHVVKNAKTKHEKEMTYKHDIGIPHDIRVVEAFTAPRKATEGFNSAAGLPGDPEKHQKLQGDTFDLPMMHANSSSHMTFVGKKPLSDDVILPSNLTSGSLIVVQPRQPDLPLEGLQEDIIGNLTCVRKHQTKDQSRTRSSCFLQLVKLIRRLSEADLGALSSRFVKVRYQNRVEEENCDIMVDALGSVGTESAQRLLTLEVLKAEGAPAKLVQRMLISYVSMTTPPIEDFLTALEEICFTRNVEYKDPRDDWLVHNTAVLILGAVADRLKHTDPDRARGLVRNLEGNLGIHDPWHHRQLREALTGDELKRHYHVKATLLQSLGNAEFDSSFDHLVSYVNNTDSPPLLRTSALSAIRKYKHVKAAGLLLDSALFDDEEHVRYHAALQYQRHPKALNLRKMKQDLANGLVNISHYLDDVVSLTNAMSQNPHVRKRRGVVEDMLGVLTEGIQFELKLPGVEWHRRIGTDDIGAEFGLIMKNNFDLDVRLSEGHAKLDIYDHAYARGLLGVLGMHIDFMDTGICFIGGIHYKVNILQDFNFKKMLELIKTWFRDVPAVIKDVKGTIETFRNLFSHLANTTPEELFSAILDAIQTFPDRITAISRWARDTLERIGAYDNLPSFIEEARQVLLRVATLFNDVKKSVTELVNTIADSIHVVLPWGAEQIWQGLQTIFQEIRNLIRSPQIAAGNIAKAVYRIYYAVRGLISMKDQIDDVCFFKEDKQPYWFHLGAQIEEIMDDIQRVWRLLEVEAPAWVDGFVQHSTDVLEQAFSNGTLSVLRGKVIDEFKAALDDLPNQIGPTADIIQPFLDAYTSTVGTVKRVKSCYNSLKQGFVLARSIIHKIFGPKASFRFPRRILDSEICGRGVYPSFGVIGETYDSEGIDLEIGEGRKVVAPFAGEITSISGEKIVIAMEDIKDMEAIIEGVRVEASIKEGQRVHKGEKVGKAATTGCQKNSIHFAIKAVGSEEYVDPTRYLRKPVMTTGDNKPGWRQHCDMYWLSFLDKTIASGNLTDILKDEDETPEEPDVDLEDSTRRGMATISSFSSKTYTRRTLKRKIVVALTKDQDFAQTIGVDNVTDIAKTFSIKLQDLKLSRVLDILQLLDEPDMRVIRDKLRSSAEQVQQYLDADPFKLPGTLTDDQLRRELHRRGKPAHGSRQQLLQMYMATTDNGCPNIFNHLNKLRNIFCDIQNDCLGFRCFVSFPTSPHNKITTKASVRFDPCTMKLTMEVGNYREEKDLTSAGFAEEDEYYNDKSWTLFGDVLLVRSFRVLRTGLSFTLSLAVKLCAGSIEACLPPLHILRDVSFGIAPCDGARDALSPIGQVPVTDMTLAQFETELHYMSRSEMRRVLPAANLTDMNQLLRDLTRVLRVSYKEVLVASIDVAVEEAVEELMSSDSYLNGSFPLGPWDKTFFEVKVPFQLGPITMYLKFAAGGYIGVAVEAGVSIMKMKAYGKATPKVSAVVEASVGVSLLVIAGELQLRGYILQTTFPSSAEITFDKFPLNVGVRMDMVMVPLRLELHGVVLMFNHKIIDITIWHYETSAVTSNIFNTGLPEPDLTPPKFKKFKLKSQKVHPGRRSEVTARCDVEQLPGRDVVEPAFQLAVAADDDVSQVKLTYDVGTYRGGSDVVKGEDLGGPSNIIVRSMKGAVPLYFTVTAKNSGGGDAKVTCELPTYDVTLPAGRVTPDFLTTSHPNILRASAVAHDDSEIIQKLAAVGYGRKVYGDQIVTWHDVITTTHTAITAGDATTALERFTGPRLGKVISTPVQTSRVDIPEQCASECLKRPPSKCLSFNYDYGDGDCELLEEIEGHGVEIHEVGHFYNFERLGVGHAVEFRHEDLKLRHNELIYFNLFLNNTLGYVNILTSPGVLTDFTPPSPGPLENVIMDVLMTEDCGDFVLDHWEQFKCGEQTPLPNHRWIADGKGSRTVFNGHEPLVDMRYTRANRYVSANWDGFHDDETGIHGYSWTVGTTPCEDDVHPHIDPHAHLFDVSEWTHEGIASPLLLEDGKYHVTVRAINNVEFGGAMATTVCHTTPYIIDNTPPFVHHVHSVQYDDDAHVISAEYNVSDPHSDIREIDFGLGRSKRDVHMMDWYRHGNTTHTSVNFHIPDGVPAWVKVRAINNVDLREVGHAEYPLLVDTSPPVAGILYDGSVHGHDLNFTSDPNTMCANWKDFHDEESGLSHYLWGVGSEPGTDDVVSLTEYPHTTSQACAEVQLIHNTTYYSILVAVNNGHKHLNVTAWSDGVLFDATPPVEGTLRDGLEPDSDLQFSSEPSTVSANWDGYSDPESGIGDYAMTVQRTPSTEVTSALGNGPPLPEIIHEKTSVGPDATHINWHKFHLRHGDHVSVQLEATNQAMDSTVTSSDGFVMDLTKPVMVHLGDGAEPGEDRAFSADASRISANWIFEDAESGIKKYKISVFRKTAGTKRQIYPGRGQTFALSGRQTSWTSPTQLDLLNGALYFVRVSAVNGAGATTVHETNGLVVDTSPPDMVNVRVGVTAGEPEELEDGYVLHTDLQGIQASWMATDFESGVVSYWVAVGTTPGGNDISDYQSLGSGRDGYIGNLNLQLTNKTTDSPVYYITVKAENAAGTFSQNITSSPIKVVRADQAGTVTDGWETWTTVEQAMTVDVDYQRDMSTVTVQFGGFESEQHGIFHYEWSVGTEPRLDDVQPYTAAGIVLSDHTENPGGGLSSHGQAQSLLPLSPGVQYYATVRAITGAGNVLDFSTDGFTVDITPPVIHFCSPPVIQIDSVGVQIGNSSLELDWERAHYQKSTDSVSANWDIIESDGAVASSWFCYGSYPGACDIYPVTNTTDTSVPNSLVTPGRDGMPNVLTVSAMNVVGLWGQTVSGSLTVDETPPVAGEVFCPQFVQDASELSCRWHGFYDTESSIQYYMFGVGIAEGDDSIFNFTRIPSHQTHYSPRGVTMTHEETYYVTVVGYNAVEDSQAAYSAPIMIDITPPIAGVVVELSGDENVNVTNRNGGNTISCIFEQECDSVDVKCQKSLTQVVVAWEPFQDPESYITWYEVALGTSPGGGQLHDFKLVNTVQNVVVVSGLDLTDVRQVFATVRGTNAAGLSAVSTSNGVYISRVSSGLPPLREPVVWDGEDFTKDLDYQDHNEELSAHWDFSGDPCPISKYEWSILKVDGTVVQPLTVVPQGQTYGNNNELQMRDGETFFVAVRATNEMDFTYTVRSDGITVMLEPLIPGEVRDGVIVGYDLNFQPSITSLSANWDRFGENRDNVQGIFQGQLDEDKEQTIEYYEVAVGTDRRFPRTRNNVHPYVNVGLNRTYTFNNLQTTVRAHSVLTSVAEVTSNGLQVGYGGQVFSVGQVDVNRYISSTAGVSFSWKGFAFSLPVLYSHWGVGSMDGNLTHLECRKLQICETKVTEECASLMSKFDVYPLTNVGKDTAVEVEDLELLHDNTYTVVVIVTDQSADCSLTSSLVTVDVTSPSGGSVWVGPYKDAHVSYSKRTDELHVSWAGFTDPESGIDHYEVAVFSGAACSADSDERFQETDFVPVLFNITDYTVTDISLEFGIPYFVRLRAFNKAGLSIMTESPPILLDLEDPVGGTVKDGRDFSSDVTRQSSITTMEGTFIYLANHEGEQCPSRQYLMQNEEFGWNSVSSNSILGLRSDHRIMFSDDQLTFGEDGLSITMSRDVQQTRMYSGAYSTRADLQGGGSYTFDMIAASGDIKAVTSVVFWDGPAGVVGDLDAPVEQWAQQEGATEPPDCTCCLGNNTGDSANLAIGNAHVSMGVVESTCIVAGGVEGHYAVLWCRFMNDTAAPQQEMIRLDFNPTDGWHSYELKVTTGRTFAVGEDWGLELIIDGRSLAIMNGIPVFSEQAQLTLAVWNRGDFVPAVQDVFSSPEGSASFRNLRFPPSADNLCRFGDPFRPGDNGVSVFYAGVGTKKLMDDVAPFREVTRPCVPCAEPCDKFACDPDCFSLVTSVFHVRIDNLTLSPNVSFKQLDGVNFTDVAAVYYITVKAVSGSGRATLACSSGVYVDVTSPDIQSIDHVDMSWDDDEIVEYQGSNSTIAARFSAFDRESQIAEYFWAIGTAPWGTDIQPFKSNGLRDMAVNSDLEGVLHHGITYYVTLVAVNGAGLESSVTSSGVKVLLGYPDVTHMNTAVLFGEDLSDDVYPDDVVELSDLTHAGISWERPEEEQAITSIFFSVSSSEDGIDDIFPETRIGFNDSGNIVIADGKVETGGKVVNITDMQQQSASVEGALGSSRFVMEPGRTLYPKLLACNGAHRCTAVDVKKLTFIRPWDHVVTSHNGEGVEVVLNKSDSTTVSITTPGGLRMGTTLVSGFLEGYDVSTEYTSDASADFQSFITDPRFTKDITDRWLTNRVSYWLDVNFFVTTLGNVEVPGPINITVPINTTEIELGLEPRLLYWNLGQGEWQDAQRTCSRGGKAEKPIEWTKHFASFQVCKTNAYSTKRDSGRVRLLRTDEEAEEFFKGSTHFSLAVVNRNVFNSPPVITSDTHMELREDEERAILIEYFDSDNDRLSFSITVPPRFGSARLHDEEEFPIILYKPCLDCYGTDTVNISAVEILPDNMNPHSIDIELVVEVEPRNDDPVLFVIVNDSPVPMVPALTVELTVEVNRLSNAGYTDLQIIVAAYDVDNADEINLAIQAQSNCTLLISDGIHQVSFDNNHPCRGQNNWFSAVDVYVKNGTTGPLQLDPCGSEVPHPLQDMGWVFTRLTYRPAINFTGRDIIKVIARDDHGGVSQVMTFDLYVLENLCQHGGVCVGDVTDPNCSSTQRSQGFNGYWCDCTGTSGWSGRLCELDFDDCSSIPCPTNYTCIDKLNGYICDCGDPSWPCGPGLEPWEVGVITGGALAAGLLILLSLFLWKKWQKARSSKVSSKPGDGPAGVENDACPPEASNSNSDVSPGTDALSSSGRPDYAAFLNVPRAWESRDDAERQAAALLNWEWNPKHSVESLDRPTGRLARPATELKELRGAAGRKAFP</sequence>
<dbReference type="InterPro" id="IPR001747">
    <property type="entry name" value="Vitellogenin_N"/>
</dbReference>
<dbReference type="InterPro" id="IPR011030">
    <property type="entry name" value="Lipovitellin_superhlx_dom"/>
</dbReference>
<keyword evidence="5" id="KW-0472">Membrane</keyword>
<dbReference type="PANTHER" id="PTHR16897">
    <property type="entry name" value="OS10G0105400 PROTEIN"/>
    <property type="match status" value="1"/>
</dbReference>
<dbReference type="OrthoDB" id="10042078at2759"/>
<organism evidence="9 10">
    <name type="scientific">Branchiostoma lanceolatum</name>
    <name type="common">Common lancelet</name>
    <name type="synonym">Amphioxus lanceolatum</name>
    <dbReference type="NCBI Taxonomy" id="7740"/>
    <lineage>
        <taxon>Eukaryota</taxon>
        <taxon>Metazoa</taxon>
        <taxon>Chordata</taxon>
        <taxon>Cephalochordata</taxon>
        <taxon>Leptocardii</taxon>
        <taxon>Amphioxiformes</taxon>
        <taxon>Branchiostomatidae</taxon>
        <taxon>Branchiostoma</taxon>
    </lineage>
</organism>
<dbReference type="InterPro" id="IPR011055">
    <property type="entry name" value="Dup_hybrid_motif"/>
</dbReference>